<evidence type="ECO:0000256" key="14">
    <source>
        <dbReference type="HAMAP-Rule" id="MF_00244"/>
    </source>
</evidence>
<keyword evidence="11 14" id="KW-0520">NAD</keyword>
<evidence type="ECO:0000256" key="1">
    <source>
        <dbReference type="ARBA" id="ARBA00002324"/>
    </source>
</evidence>
<keyword evidence="4 14" id="KW-0808">Transferase</keyword>
<dbReference type="Pfam" id="PF01966">
    <property type="entry name" value="HD"/>
    <property type="match status" value="1"/>
</dbReference>
<keyword evidence="8" id="KW-0378">Hydrolase</keyword>
<evidence type="ECO:0000256" key="8">
    <source>
        <dbReference type="ARBA" id="ARBA00022801"/>
    </source>
</evidence>
<keyword evidence="3 14" id="KW-0662">Pyridine nucleotide biosynthesis</keyword>
<dbReference type="NCBIfam" id="TIGR00125">
    <property type="entry name" value="cyt_tran_rel"/>
    <property type="match status" value="1"/>
</dbReference>
<keyword evidence="5 14" id="KW-0548">Nucleotidyltransferase</keyword>
<dbReference type="SUPFAM" id="SSF109604">
    <property type="entry name" value="HD-domain/PDEase-like"/>
    <property type="match status" value="1"/>
</dbReference>
<accession>A0ABZ2AK21</accession>
<sequence>MKIGIYGGSFNPIHKGHIELAKFAINNLNLDKLFFVPANKNPFKKQNDYISNEHRINMIKLVLEDKMFLSEFETNRKGNSYTIDTVNYFKQKFPNDEIYLLIGSDNIPTINKWKDIDEIVKKVKIVSFNRGNKFSKINAKKYNISILKNPIYKFSSTDYKKGNFNNVVESVQEYIGDNFLYFDDLAKNMIFDPKDKERQFRYFHLKWTAEFAVKLAEKYNWKIKEAYQAGMSHDITKMWTKEEAFSFLKKYGFNEDNLPTYKLHQTTAYFWLKDIYKYKNENVLNAILKHTSLDIELTLLDKILYVADKISKGRKWKGIEKIRELSFQNFDKAFSFIVSRSAEYESKIRGHVFNDDQIKIYEKWGKK</sequence>
<evidence type="ECO:0000313" key="18">
    <source>
        <dbReference type="Proteomes" id="UP001431935"/>
    </source>
</evidence>
<dbReference type="Gene3D" id="3.40.50.620">
    <property type="entry name" value="HUPs"/>
    <property type="match status" value="1"/>
</dbReference>
<dbReference type="InterPro" id="IPR006674">
    <property type="entry name" value="HD_domain"/>
</dbReference>
<dbReference type="HAMAP" id="MF_00244">
    <property type="entry name" value="NaMN_adenylyltr"/>
    <property type="match status" value="1"/>
</dbReference>
<dbReference type="CDD" id="cd00077">
    <property type="entry name" value="HDc"/>
    <property type="match status" value="1"/>
</dbReference>
<evidence type="ECO:0000259" key="15">
    <source>
        <dbReference type="Pfam" id="PF01467"/>
    </source>
</evidence>
<dbReference type="InterPro" id="IPR005249">
    <property type="entry name" value="YqeK"/>
</dbReference>
<evidence type="ECO:0000256" key="9">
    <source>
        <dbReference type="ARBA" id="ARBA00022840"/>
    </source>
</evidence>
<feature type="domain" description="HD" evidence="16">
    <location>
        <begin position="202"/>
        <end position="311"/>
    </location>
</feature>
<evidence type="ECO:0000259" key="16">
    <source>
        <dbReference type="Pfam" id="PF01966"/>
    </source>
</evidence>
<comment type="function">
    <text evidence="1 14">Catalyzes the reversible adenylation of nicotinate mononucleotide (NaMN) to nicotinic acid adenine dinucleotide (NaAD).</text>
</comment>
<comment type="similarity">
    <text evidence="14">Belongs to the NadD family.</text>
</comment>
<name>A0ABZ2AK21_9BACT</name>
<evidence type="ECO:0000256" key="6">
    <source>
        <dbReference type="ARBA" id="ARBA00022723"/>
    </source>
</evidence>
<dbReference type="PANTHER" id="PTHR39321:SF3">
    <property type="entry name" value="PHOSPHOPANTETHEINE ADENYLYLTRANSFERASE"/>
    <property type="match status" value="1"/>
</dbReference>
<keyword evidence="7 14" id="KW-0547">Nucleotide-binding</keyword>
<organism evidence="17 18">
    <name type="scientific">Metamycoplasma gateae</name>
    <dbReference type="NCBI Taxonomy" id="35769"/>
    <lineage>
        <taxon>Bacteria</taxon>
        <taxon>Bacillati</taxon>
        <taxon>Mycoplasmatota</taxon>
        <taxon>Mycoplasmoidales</taxon>
        <taxon>Metamycoplasmataceae</taxon>
        <taxon>Metamycoplasma</taxon>
    </lineage>
</organism>
<evidence type="ECO:0000256" key="3">
    <source>
        <dbReference type="ARBA" id="ARBA00022642"/>
    </source>
</evidence>
<evidence type="ECO:0000256" key="5">
    <source>
        <dbReference type="ARBA" id="ARBA00022695"/>
    </source>
</evidence>
<dbReference type="InterPro" id="IPR004821">
    <property type="entry name" value="Cyt_trans-like"/>
</dbReference>
<dbReference type="InterPro" id="IPR005248">
    <property type="entry name" value="NadD/NMNAT"/>
</dbReference>
<evidence type="ECO:0000256" key="7">
    <source>
        <dbReference type="ARBA" id="ARBA00022741"/>
    </source>
</evidence>
<feature type="domain" description="Cytidyltransferase-like" evidence="15">
    <location>
        <begin position="5"/>
        <end position="161"/>
    </location>
</feature>
<keyword evidence="18" id="KW-1185">Reference proteome</keyword>
<dbReference type="CDD" id="cd02165">
    <property type="entry name" value="NMNAT"/>
    <property type="match status" value="1"/>
</dbReference>
<dbReference type="InterPro" id="IPR003607">
    <property type="entry name" value="HD/PDEase_dom"/>
</dbReference>
<evidence type="ECO:0000313" key="17">
    <source>
        <dbReference type="EMBL" id="WVN21237.1"/>
    </source>
</evidence>
<dbReference type="NCBIfam" id="TIGR00488">
    <property type="entry name" value="bis(5'-nucleosyl)-tetraphosphatase (symmetrical) YqeK"/>
    <property type="match status" value="1"/>
</dbReference>
<comment type="pathway">
    <text evidence="2 14">Cofactor biosynthesis; NAD(+) biosynthesis; deamido-NAD(+) from nicotinate D-ribonucleotide: step 1/1.</text>
</comment>
<dbReference type="Pfam" id="PF01467">
    <property type="entry name" value="CTP_transf_like"/>
    <property type="match status" value="1"/>
</dbReference>
<evidence type="ECO:0000256" key="4">
    <source>
        <dbReference type="ARBA" id="ARBA00022679"/>
    </source>
</evidence>
<protein>
    <recommendedName>
        <fullName evidence="14">Probable nicotinate-nucleotide adenylyltransferase</fullName>
        <ecNumber evidence="14">2.7.7.18</ecNumber>
    </recommendedName>
    <alternativeName>
        <fullName evidence="14">Deamido-NAD(+) diphosphorylase</fullName>
    </alternativeName>
    <alternativeName>
        <fullName evidence="14">Deamido-NAD(+) pyrophosphorylase</fullName>
    </alternativeName>
    <alternativeName>
        <fullName evidence="14">Nicotinate mononucleotide adenylyltransferase</fullName>
        <shortName evidence="14">NaMN adenylyltransferase</shortName>
    </alternativeName>
</protein>
<keyword evidence="6" id="KW-0479">Metal-binding</keyword>
<dbReference type="SUPFAM" id="SSF52374">
    <property type="entry name" value="Nucleotidylyl transferase"/>
    <property type="match status" value="1"/>
</dbReference>
<dbReference type="Proteomes" id="UP001431935">
    <property type="component" value="Chromosome"/>
</dbReference>
<gene>
    <name evidence="14" type="primary">nadD</name>
    <name evidence="17" type="ORF">V2E26_02365</name>
</gene>
<keyword evidence="10" id="KW-0408">Iron</keyword>
<evidence type="ECO:0000256" key="11">
    <source>
        <dbReference type="ARBA" id="ARBA00023027"/>
    </source>
</evidence>
<dbReference type="GO" id="GO:0004515">
    <property type="term" value="F:nicotinate-nucleotide adenylyltransferase activity"/>
    <property type="evidence" value="ECO:0007669"/>
    <property type="project" value="UniProtKB-EC"/>
</dbReference>
<evidence type="ECO:0000256" key="10">
    <source>
        <dbReference type="ARBA" id="ARBA00023004"/>
    </source>
</evidence>
<evidence type="ECO:0000256" key="13">
    <source>
        <dbReference type="ARBA" id="ARBA00049417"/>
    </source>
</evidence>
<comment type="catalytic activity">
    <reaction evidence="13">
        <text>P(1),P(4)-bis(5'-adenosyl) tetraphosphate + H2O = 2 ADP + 2 H(+)</text>
        <dbReference type="Rhea" id="RHEA:24252"/>
        <dbReference type="ChEBI" id="CHEBI:15377"/>
        <dbReference type="ChEBI" id="CHEBI:15378"/>
        <dbReference type="ChEBI" id="CHEBI:58141"/>
        <dbReference type="ChEBI" id="CHEBI:456216"/>
        <dbReference type="EC" id="3.6.1.41"/>
    </reaction>
</comment>
<comment type="catalytic activity">
    <reaction evidence="12 14">
        <text>nicotinate beta-D-ribonucleotide + ATP + H(+) = deamido-NAD(+) + diphosphate</text>
        <dbReference type="Rhea" id="RHEA:22860"/>
        <dbReference type="ChEBI" id="CHEBI:15378"/>
        <dbReference type="ChEBI" id="CHEBI:30616"/>
        <dbReference type="ChEBI" id="CHEBI:33019"/>
        <dbReference type="ChEBI" id="CHEBI:57502"/>
        <dbReference type="ChEBI" id="CHEBI:58437"/>
        <dbReference type="EC" id="2.7.7.18"/>
    </reaction>
</comment>
<dbReference type="EMBL" id="CP143578">
    <property type="protein sequence ID" value="WVN21237.1"/>
    <property type="molecule type" value="Genomic_DNA"/>
</dbReference>
<dbReference type="NCBIfam" id="NF005519">
    <property type="entry name" value="PRK07152.1"/>
    <property type="match status" value="1"/>
</dbReference>
<dbReference type="NCBIfam" id="TIGR00482">
    <property type="entry name" value="nicotinate (nicotinamide) nucleotide adenylyltransferase"/>
    <property type="match status" value="1"/>
</dbReference>
<evidence type="ECO:0000256" key="2">
    <source>
        <dbReference type="ARBA" id="ARBA00005019"/>
    </source>
</evidence>
<dbReference type="EC" id="2.7.7.18" evidence="14"/>
<keyword evidence="9 14" id="KW-0067">ATP-binding</keyword>
<proteinExistence type="inferred from homology"/>
<dbReference type="Gene3D" id="1.10.3210.10">
    <property type="entry name" value="Hypothetical protein af1432"/>
    <property type="match status" value="1"/>
</dbReference>
<dbReference type="InterPro" id="IPR014729">
    <property type="entry name" value="Rossmann-like_a/b/a_fold"/>
</dbReference>
<dbReference type="RefSeq" id="WP_330463277.1">
    <property type="nucleotide sequence ID" value="NZ_CP143578.1"/>
</dbReference>
<reference evidence="17" key="1">
    <citation type="submission" date="2024-01" db="EMBL/GenBank/DDBJ databases">
        <title>Complete genome sequence of Mycoplasma gateae strain 3700.</title>
        <authorList>
            <person name="Spergser J."/>
        </authorList>
    </citation>
    <scope>NUCLEOTIDE SEQUENCE [LARGE SCALE GENOMIC DNA]</scope>
    <source>
        <strain evidence="17">3700</strain>
    </source>
</reference>
<evidence type="ECO:0000256" key="12">
    <source>
        <dbReference type="ARBA" id="ARBA00048721"/>
    </source>
</evidence>
<dbReference type="PANTHER" id="PTHR39321">
    <property type="entry name" value="NICOTINATE-NUCLEOTIDE ADENYLYLTRANSFERASE-RELATED"/>
    <property type="match status" value="1"/>
</dbReference>